<protein>
    <submittedName>
        <fullName evidence="1">Glycosyl hydrolase family 43</fullName>
    </submittedName>
</protein>
<dbReference type="EMBL" id="MBTG01000041">
    <property type="protein sequence ID" value="OPH49037.1"/>
    <property type="molecule type" value="Genomic_DNA"/>
</dbReference>
<proteinExistence type="predicted"/>
<dbReference type="OrthoDB" id="9794572at2"/>
<dbReference type="STRING" id="1469647.BC351_37625"/>
<dbReference type="Proteomes" id="UP000190626">
    <property type="component" value="Unassembled WGS sequence"/>
</dbReference>
<keyword evidence="1" id="KW-0378">Hydrolase</keyword>
<dbReference type="AlphaFoldDB" id="A0A1V4HB21"/>
<dbReference type="Gene3D" id="2.115.10.20">
    <property type="entry name" value="Glycosyl hydrolase domain, family 43"/>
    <property type="match status" value="1"/>
</dbReference>
<sequence length="346" mass="38462">MFQTLLPAPLEGGFRMEGYWVWCGSCVKGEDGRFHLFASRWPKALPMHPGWLVQSEIVRAVSDHPEGPYTFQEVVLPARGAEYWDGRSTHNPQIVKHGGKYLLFYMGSTHPLKEPVAGDGYGLDDPRCIVARANKRIGLAVSDSVTGPWERRDAPILATRPGKFDSFLTSNPAPCIREDGSVLLIYKARKYEGHVHGKMTFGAAHADHYEGPYRVLSENPLFPPDVHLEDPFIWQTAEGYELLAKDMEGNLCGEKYGGIHAYSADGLNWEIGKEQLAYSRSVLWDDGIVRQMGNLERPFLLFQDGKPTHLFAATSDGTNGFHDATETWNMVIPIAQGTSSKLGGLT</sequence>
<dbReference type="SUPFAM" id="SSF75005">
    <property type="entry name" value="Arabinanase/levansucrase/invertase"/>
    <property type="match status" value="2"/>
</dbReference>
<dbReference type="CDD" id="cd08994">
    <property type="entry name" value="GH43_62_32_68_117_130-like"/>
    <property type="match status" value="1"/>
</dbReference>
<reference evidence="2" key="1">
    <citation type="submission" date="2016-07" db="EMBL/GenBank/DDBJ databases">
        <authorList>
            <person name="Florea S."/>
            <person name="Webb J.S."/>
            <person name="Jaromczyk J."/>
            <person name="Schardl C.L."/>
        </authorList>
    </citation>
    <scope>NUCLEOTIDE SEQUENCE [LARGE SCALE GENOMIC DNA]</scope>
    <source>
        <strain evidence="2">CY1</strain>
    </source>
</reference>
<accession>A0A1V4HB21</accession>
<name>A0A1V4HB21_9BACL</name>
<comment type="caution">
    <text evidence="1">The sequence shown here is derived from an EMBL/GenBank/DDBJ whole genome shotgun (WGS) entry which is preliminary data.</text>
</comment>
<dbReference type="InterPro" id="IPR023296">
    <property type="entry name" value="Glyco_hydro_beta-prop_sf"/>
</dbReference>
<gene>
    <name evidence="1" type="ORF">BC351_37625</name>
</gene>
<evidence type="ECO:0000313" key="2">
    <source>
        <dbReference type="Proteomes" id="UP000190626"/>
    </source>
</evidence>
<dbReference type="GO" id="GO:0016787">
    <property type="term" value="F:hydrolase activity"/>
    <property type="evidence" value="ECO:0007669"/>
    <property type="project" value="UniProtKB-KW"/>
</dbReference>
<dbReference type="RefSeq" id="WP_079418566.1">
    <property type="nucleotide sequence ID" value="NZ_MBTG01000041.1"/>
</dbReference>
<organism evidence="1 2">
    <name type="scientific">Paenibacillus ferrarius</name>
    <dbReference type="NCBI Taxonomy" id="1469647"/>
    <lineage>
        <taxon>Bacteria</taxon>
        <taxon>Bacillati</taxon>
        <taxon>Bacillota</taxon>
        <taxon>Bacilli</taxon>
        <taxon>Bacillales</taxon>
        <taxon>Paenibacillaceae</taxon>
        <taxon>Paenibacillus</taxon>
    </lineage>
</organism>
<evidence type="ECO:0000313" key="1">
    <source>
        <dbReference type="EMBL" id="OPH49037.1"/>
    </source>
</evidence>
<keyword evidence="2" id="KW-1185">Reference proteome</keyword>